<gene>
    <name evidence="8" type="primary">BNA1</name>
    <name evidence="9" type="ORF">NLU13_2260</name>
</gene>
<dbReference type="PANTHER" id="PTHR15497">
    <property type="entry name" value="3-HYDROXYANTHRANILATE 3,4-DIOXYGENASE"/>
    <property type="match status" value="1"/>
</dbReference>
<keyword evidence="4 8" id="KW-0479">Metal-binding</keyword>
<comment type="caution">
    <text evidence="8">Lacks conserved residue(s) required for the propagation of feature annotation.</text>
</comment>
<keyword evidence="7" id="KW-0408">Iron</keyword>
<evidence type="ECO:0000313" key="10">
    <source>
        <dbReference type="Proteomes" id="UP001175261"/>
    </source>
</evidence>
<dbReference type="Proteomes" id="UP001175261">
    <property type="component" value="Unassembled WGS sequence"/>
</dbReference>
<dbReference type="InterPro" id="IPR014710">
    <property type="entry name" value="RmlC-like_jellyroll"/>
</dbReference>
<proteinExistence type="inferred from homology"/>
<dbReference type="SUPFAM" id="SSF51182">
    <property type="entry name" value="RmlC-like cupins"/>
    <property type="match status" value="1"/>
</dbReference>
<comment type="catalytic activity">
    <reaction evidence="8">
        <text>3-hydroxyanthranilate + O2 = (2Z,4Z)-2-amino-3-carboxymuconate 6-semialdehyde</text>
        <dbReference type="Rhea" id="RHEA:17953"/>
        <dbReference type="ChEBI" id="CHEBI:15379"/>
        <dbReference type="ChEBI" id="CHEBI:36559"/>
        <dbReference type="ChEBI" id="CHEBI:77612"/>
        <dbReference type="EC" id="1.13.11.6"/>
    </reaction>
</comment>
<organism evidence="9 10">
    <name type="scientific">Sarocladium strictum</name>
    <name type="common">Black bundle disease fungus</name>
    <name type="synonym">Acremonium strictum</name>
    <dbReference type="NCBI Taxonomy" id="5046"/>
    <lineage>
        <taxon>Eukaryota</taxon>
        <taxon>Fungi</taxon>
        <taxon>Dikarya</taxon>
        <taxon>Ascomycota</taxon>
        <taxon>Pezizomycotina</taxon>
        <taxon>Sordariomycetes</taxon>
        <taxon>Hypocreomycetidae</taxon>
        <taxon>Hypocreales</taxon>
        <taxon>Sarocladiaceae</taxon>
        <taxon>Sarocladium</taxon>
    </lineage>
</organism>
<evidence type="ECO:0000256" key="5">
    <source>
        <dbReference type="ARBA" id="ARBA00022964"/>
    </source>
</evidence>
<evidence type="ECO:0000256" key="2">
    <source>
        <dbReference type="ARBA" id="ARBA00002752"/>
    </source>
</evidence>
<sequence length="169" mass="18873">MSIGPPINLPKWLKENSHLLQPPINNYCVYNEDFTVMITPEFFHQHKGAMLLKIVDPSTSQHRDIIIREGDLFLLPANTPHNPVRFANTVGVVIEQRRPEGSIDRLRWYCQGCGEVVHEASFHCTDLGTQIKEAVNAFKADEATRTCGKCGEIAEAAPKPGSIPDPNLE</sequence>
<evidence type="ECO:0000256" key="7">
    <source>
        <dbReference type="ARBA" id="ARBA00023004"/>
    </source>
</evidence>
<dbReference type="GO" id="GO:0043420">
    <property type="term" value="P:anthranilate metabolic process"/>
    <property type="evidence" value="ECO:0007669"/>
    <property type="project" value="UniProtKB-UniRule"/>
</dbReference>
<reference evidence="9" key="1">
    <citation type="submission" date="2022-10" db="EMBL/GenBank/DDBJ databases">
        <title>Determination and structural analysis of whole genome sequence of Sarocladium strictum F4-1.</title>
        <authorList>
            <person name="Hu L."/>
            <person name="Jiang Y."/>
        </authorList>
    </citation>
    <scope>NUCLEOTIDE SEQUENCE</scope>
    <source>
        <strain evidence="9">F4-1</strain>
    </source>
</reference>
<feature type="binding site" evidence="8">
    <location>
        <position position="95"/>
    </location>
    <ligand>
        <name>substrate</name>
    </ligand>
</feature>
<dbReference type="HAMAP" id="MF_00825">
    <property type="entry name" value="3_HAO"/>
    <property type="match status" value="1"/>
</dbReference>
<comment type="function">
    <text evidence="2 8">Catalyzes the oxidative ring opening of 3-hydroxyanthranilate to 2-amino-3-carboxymuconate semialdehyde, which spontaneously cyclizes to quinolinate.</text>
</comment>
<feature type="binding site" evidence="8">
    <location>
        <position position="41"/>
    </location>
    <ligand>
        <name>substrate</name>
    </ligand>
</feature>
<dbReference type="PANTHER" id="PTHR15497:SF1">
    <property type="entry name" value="3-HYDROXYANTHRANILATE 3,4-DIOXYGENASE"/>
    <property type="match status" value="1"/>
</dbReference>
<dbReference type="EC" id="1.13.11.6" evidence="8"/>
<feature type="binding site" evidence="8">
    <location>
        <position position="150"/>
    </location>
    <ligand>
        <name>a divalent metal cation</name>
        <dbReference type="ChEBI" id="CHEBI:60240"/>
    </ligand>
</feature>
<accession>A0AA39LD46</accession>
<keyword evidence="8" id="KW-0963">Cytoplasm</keyword>
<keyword evidence="5 8" id="KW-0223">Dioxygenase</keyword>
<dbReference type="Gene3D" id="2.60.120.10">
    <property type="entry name" value="Jelly Rolls"/>
    <property type="match status" value="1"/>
</dbReference>
<comment type="caution">
    <text evidence="9">The sequence shown here is derived from an EMBL/GenBank/DDBJ whole genome shotgun (WGS) entry which is preliminary data.</text>
</comment>
<dbReference type="CDD" id="cd06123">
    <property type="entry name" value="cupin_HAO"/>
    <property type="match status" value="1"/>
</dbReference>
<dbReference type="InterPro" id="IPR011051">
    <property type="entry name" value="RmlC_Cupin_sf"/>
</dbReference>
<name>A0AA39LD46_SARSR</name>
<keyword evidence="6 8" id="KW-0560">Oxidoreductase</keyword>
<keyword evidence="10" id="KW-1185">Reference proteome</keyword>
<evidence type="ECO:0000256" key="3">
    <source>
        <dbReference type="ARBA" id="ARBA00022642"/>
    </source>
</evidence>
<evidence type="ECO:0000256" key="1">
    <source>
        <dbReference type="ARBA" id="ARBA00001954"/>
    </source>
</evidence>
<dbReference type="GO" id="GO:0000334">
    <property type="term" value="F:3-hydroxyanthranilate 3,4-dioxygenase activity"/>
    <property type="evidence" value="ECO:0007669"/>
    <property type="project" value="UniProtKB-UniRule"/>
</dbReference>
<evidence type="ECO:0000313" key="9">
    <source>
        <dbReference type="EMBL" id="KAK0392765.1"/>
    </source>
</evidence>
<comment type="similarity">
    <text evidence="8">Belongs to the 3-HAO family.</text>
</comment>
<dbReference type="Pfam" id="PF06052">
    <property type="entry name" value="3-HAO"/>
    <property type="match status" value="1"/>
</dbReference>
<feature type="binding site" evidence="8">
    <location>
        <position position="110"/>
    </location>
    <ligand>
        <name>a divalent metal cation</name>
        <dbReference type="ChEBI" id="CHEBI:60240"/>
    </ligand>
</feature>
<feature type="binding site" evidence="8">
    <location>
        <position position="147"/>
    </location>
    <ligand>
        <name>a divalent metal cation</name>
        <dbReference type="ChEBI" id="CHEBI:60240"/>
    </ligand>
</feature>
<feature type="binding site" evidence="8">
    <location>
        <position position="85"/>
    </location>
    <ligand>
        <name>substrate</name>
    </ligand>
</feature>
<evidence type="ECO:0000256" key="4">
    <source>
        <dbReference type="ARBA" id="ARBA00022723"/>
    </source>
</evidence>
<keyword evidence="3 8" id="KW-0662">Pyridine nucleotide biosynthesis</keyword>
<dbReference type="InterPro" id="IPR010329">
    <property type="entry name" value="3hydroanth_dOase"/>
</dbReference>
<comment type="pathway">
    <text evidence="8">Cofactor biosynthesis; NAD(+) biosynthesis; quinolinate from L-kynurenine: step 3/3.</text>
</comment>
<comment type="cofactor">
    <cofactor evidence="1">
        <name>Fe(2+)</name>
        <dbReference type="ChEBI" id="CHEBI:29033"/>
    </cofactor>
</comment>
<comment type="subcellular location">
    <subcellularLocation>
        <location evidence="8">Cytoplasm</location>
    </subcellularLocation>
</comment>
<evidence type="ECO:0000256" key="6">
    <source>
        <dbReference type="ARBA" id="ARBA00023002"/>
    </source>
</evidence>
<dbReference type="GO" id="GO:0005737">
    <property type="term" value="C:cytoplasm"/>
    <property type="evidence" value="ECO:0007669"/>
    <property type="project" value="UniProtKB-SubCell"/>
</dbReference>
<feature type="binding site" evidence="8">
    <location>
        <position position="113"/>
    </location>
    <ligand>
        <name>a divalent metal cation</name>
        <dbReference type="ChEBI" id="CHEBI:60240"/>
    </ligand>
</feature>
<dbReference type="GO" id="GO:0034354">
    <property type="term" value="P:'de novo' NAD+ biosynthetic process from L-tryptophan"/>
    <property type="evidence" value="ECO:0007669"/>
    <property type="project" value="UniProtKB-UniRule"/>
</dbReference>
<dbReference type="GO" id="GO:0019805">
    <property type="term" value="P:quinolinate biosynthetic process"/>
    <property type="evidence" value="ECO:0007669"/>
    <property type="project" value="UniProtKB-UniRule"/>
</dbReference>
<protein>
    <recommendedName>
        <fullName evidence="8">3-hydroxyanthranilate 3,4-dioxygenase</fullName>
        <ecNumber evidence="8">1.13.11.6</ecNumber>
    </recommendedName>
    <alternativeName>
        <fullName evidence="8">3-hydroxyanthranilate oxygenase</fullName>
        <shortName evidence="8">3-HAO</shortName>
    </alternativeName>
    <alternativeName>
        <fullName evidence="8">3-hydroxyanthranilic acid dioxygenase</fullName>
        <shortName evidence="8">HAD</shortName>
    </alternativeName>
    <alternativeName>
        <fullName evidence="8">Biosynthesis of nicotinic acid protein 1</fullName>
    </alternativeName>
</protein>
<evidence type="ECO:0000256" key="8">
    <source>
        <dbReference type="HAMAP-Rule" id="MF_03019"/>
    </source>
</evidence>
<dbReference type="AlphaFoldDB" id="A0AA39LD46"/>
<dbReference type="GO" id="GO:0006569">
    <property type="term" value="P:L-tryptophan catabolic process"/>
    <property type="evidence" value="ECO:0007669"/>
    <property type="project" value="UniProtKB-UniRule"/>
</dbReference>
<dbReference type="EMBL" id="JAPDFR010000001">
    <property type="protein sequence ID" value="KAK0392765.1"/>
    <property type="molecule type" value="Genomic_DNA"/>
</dbReference>
<dbReference type="GO" id="GO:0008198">
    <property type="term" value="F:ferrous iron binding"/>
    <property type="evidence" value="ECO:0007669"/>
    <property type="project" value="UniProtKB-UniRule"/>
</dbReference>